<dbReference type="SUPFAM" id="SSF102588">
    <property type="entry name" value="LmbE-like"/>
    <property type="match status" value="1"/>
</dbReference>
<sequence length="270" mass="31019">MSNLLNVLIIAAHPDEPEEYAGGTVALFAELGHRVQFLTLTNGDIGHYDYKGPELAKRRHQEALLAAERLGVQKYTIWNISDGWLVPTPENRDRVIEHIREWEADIVITFHGHGGGHFDNRNAGRIVREAAEYVAGGAASFEKEPLFLLMPDFSARKNYKADIVVDITSVLEKKLLGCDAHATQFYELAPWQQGIDHLVPEGWELRREFILEYWSPFFHVSEEMIPALEQWYGKDKSAGIQYAEPFEIAEYNRRQWSEDEIRTLLPMLKK</sequence>
<dbReference type="InterPro" id="IPR024078">
    <property type="entry name" value="LmbE-like_dom_sf"/>
</dbReference>
<dbReference type="GO" id="GO:0016811">
    <property type="term" value="F:hydrolase activity, acting on carbon-nitrogen (but not peptide) bonds, in linear amides"/>
    <property type="evidence" value="ECO:0007669"/>
    <property type="project" value="TreeGrafter"/>
</dbReference>
<dbReference type="InterPro" id="IPR003737">
    <property type="entry name" value="GlcNAc_PI_deacetylase-related"/>
</dbReference>
<organism evidence="1 2">
    <name type="scientific">Paenibacillus dendrobii</name>
    <dbReference type="NCBI Taxonomy" id="2691084"/>
    <lineage>
        <taxon>Bacteria</taxon>
        <taxon>Bacillati</taxon>
        <taxon>Bacillota</taxon>
        <taxon>Bacilli</taxon>
        <taxon>Bacillales</taxon>
        <taxon>Paenibacillaceae</taxon>
        <taxon>Paenibacillus</taxon>
    </lineage>
</organism>
<evidence type="ECO:0000313" key="2">
    <source>
        <dbReference type="Proteomes" id="UP000460318"/>
    </source>
</evidence>
<dbReference type="Proteomes" id="UP000460318">
    <property type="component" value="Unassembled WGS sequence"/>
</dbReference>
<protein>
    <submittedName>
        <fullName evidence="1">PIG-L family deacetylase</fullName>
    </submittedName>
</protein>
<evidence type="ECO:0000313" key="1">
    <source>
        <dbReference type="EMBL" id="MWV42604.1"/>
    </source>
</evidence>
<accession>A0A7X3LGX1</accession>
<name>A0A7X3LGX1_9BACL</name>
<dbReference type="RefSeq" id="WP_160496190.1">
    <property type="nucleotide sequence ID" value="NZ_WUBI01000001.1"/>
</dbReference>
<dbReference type="Gene3D" id="3.40.50.10320">
    <property type="entry name" value="LmbE-like"/>
    <property type="match status" value="1"/>
</dbReference>
<dbReference type="PANTHER" id="PTHR12993">
    <property type="entry name" value="N-ACETYLGLUCOSAMINYL-PHOSPHATIDYLINOSITOL DE-N-ACETYLASE-RELATED"/>
    <property type="match status" value="1"/>
</dbReference>
<keyword evidence="2" id="KW-1185">Reference proteome</keyword>
<gene>
    <name evidence="1" type="ORF">GRF59_03100</name>
</gene>
<reference evidence="1 2" key="1">
    <citation type="submission" date="2019-12" db="EMBL/GenBank/DDBJ databases">
        <title>Paenibacillus sp. nov., an endophytic bacterium isolated from the stem of Dendrobium.</title>
        <authorList>
            <person name="Zhao R."/>
        </authorList>
    </citation>
    <scope>NUCLEOTIDE SEQUENCE [LARGE SCALE GENOMIC DNA]</scope>
    <source>
        <strain evidence="1 2">HJL G12</strain>
    </source>
</reference>
<proteinExistence type="predicted"/>
<dbReference type="PANTHER" id="PTHR12993:SF11">
    <property type="entry name" value="N-ACETYLGLUCOSAMINYL-PHOSPHATIDYLINOSITOL DE-N-ACETYLASE"/>
    <property type="match status" value="1"/>
</dbReference>
<dbReference type="Pfam" id="PF02585">
    <property type="entry name" value="PIG-L"/>
    <property type="match status" value="1"/>
</dbReference>
<dbReference type="EMBL" id="WUBI01000001">
    <property type="protein sequence ID" value="MWV42604.1"/>
    <property type="molecule type" value="Genomic_DNA"/>
</dbReference>
<dbReference type="AlphaFoldDB" id="A0A7X3LGX1"/>
<comment type="caution">
    <text evidence="1">The sequence shown here is derived from an EMBL/GenBank/DDBJ whole genome shotgun (WGS) entry which is preliminary data.</text>
</comment>